<evidence type="ECO:0000256" key="1">
    <source>
        <dbReference type="ARBA" id="ARBA00022723"/>
    </source>
</evidence>
<evidence type="ECO:0000256" key="3">
    <source>
        <dbReference type="ARBA" id="ARBA00022833"/>
    </source>
</evidence>
<sequence length="323" mass="36736">MRNYQTFKTRICKLVKSDESSIVTLELDKLKRDHAVTTAGRQYIDTYVKPILPKVCVKDRSQYFDLGQSGTNSCEAFNRVVKSYGANFNSPALSIIQILDYIFETYSYKNQCLIAKTQTLLKKSDLTQMEKSLKLSLGVYAETKLIKQIRKSISNTLTTSTDNGSFAIVDCIGQRFTVQVYDDVASFKCSCGYFQRKGVPCCHIISVKQKLGKPVTYTDCIKRWHIGVEPSASMSIEGTTTTTQRAHTNIRHYRLQLLSLHKLIYNKTYHDLDAIKAAAEGYRTTFSSLFPGTPLDVHNISTDPTLRKDKLRRLRKHLGKKKQ</sequence>
<evidence type="ECO:0000256" key="2">
    <source>
        <dbReference type="ARBA" id="ARBA00022771"/>
    </source>
</evidence>
<dbReference type="SMART" id="SM00575">
    <property type="entry name" value="ZnF_PMZ"/>
    <property type="match status" value="1"/>
</dbReference>
<dbReference type="PROSITE" id="PS50966">
    <property type="entry name" value="ZF_SWIM"/>
    <property type="match status" value="1"/>
</dbReference>
<dbReference type="STRING" id="988480.A0A075AV63"/>
<keyword evidence="7" id="KW-1185">Reference proteome</keyword>
<organism evidence="6 7">
    <name type="scientific">Rozella allomycis (strain CSF55)</name>
    <dbReference type="NCBI Taxonomy" id="988480"/>
    <lineage>
        <taxon>Eukaryota</taxon>
        <taxon>Fungi</taxon>
        <taxon>Fungi incertae sedis</taxon>
        <taxon>Cryptomycota</taxon>
        <taxon>Cryptomycota incertae sedis</taxon>
        <taxon>Rozella</taxon>
    </lineage>
</organism>
<dbReference type="AlphaFoldDB" id="A0A075AV63"/>
<evidence type="ECO:0000313" key="7">
    <source>
        <dbReference type="Proteomes" id="UP000030755"/>
    </source>
</evidence>
<dbReference type="GO" id="GO:0008270">
    <property type="term" value="F:zinc ion binding"/>
    <property type="evidence" value="ECO:0007669"/>
    <property type="project" value="UniProtKB-KW"/>
</dbReference>
<dbReference type="EMBL" id="KE561004">
    <property type="protein sequence ID" value="EPZ34050.1"/>
    <property type="molecule type" value="Genomic_DNA"/>
</dbReference>
<accession>A0A075AV63</accession>
<keyword evidence="3" id="KW-0862">Zinc</keyword>
<proteinExistence type="predicted"/>
<dbReference type="InterPro" id="IPR007527">
    <property type="entry name" value="Znf_SWIM"/>
</dbReference>
<keyword evidence="1" id="KW-0479">Metal-binding</keyword>
<evidence type="ECO:0000313" key="6">
    <source>
        <dbReference type="EMBL" id="EPZ34050.1"/>
    </source>
</evidence>
<dbReference type="InterPro" id="IPR006564">
    <property type="entry name" value="Znf_PMZ"/>
</dbReference>
<protein>
    <recommendedName>
        <fullName evidence="5">SWIM-type domain-containing protein</fullName>
    </recommendedName>
</protein>
<feature type="domain" description="SWIM-type" evidence="5">
    <location>
        <begin position="176"/>
        <end position="212"/>
    </location>
</feature>
<reference evidence="6 7" key="1">
    <citation type="journal article" date="2013" name="Curr. Biol.">
        <title>Shared signatures of parasitism and phylogenomics unite Cryptomycota and microsporidia.</title>
        <authorList>
            <person name="James T.Y."/>
            <person name="Pelin A."/>
            <person name="Bonen L."/>
            <person name="Ahrendt S."/>
            <person name="Sain D."/>
            <person name="Corradi N."/>
            <person name="Stajich J.E."/>
        </authorList>
    </citation>
    <scope>NUCLEOTIDE SEQUENCE [LARGE SCALE GENOMIC DNA]</scope>
    <source>
        <strain evidence="6 7">CSF55</strain>
    </source>
</reference>
<evidence type="ECO:0000259" key="5">
    <source>
        <dbReference type="PROSITE" id="PS50966"/>
    </source>
</evidence>
<keyword evidence="2 4" id="KW-0863">Zinc-finger</keyword>
<name>A0A075AV63_ROZAC</name>
<evidence type="ECO:0000256" key="4">
    <source>
        <dbReference type="PROSITE-ProRule" id="PRU00325"/>
    </source>
</evidence>
<dbReference type="Pfam" id="PF04434">
    <property type="entry name" value="SWIM"/>
    <property type="match status" value="1"/>
</dbReference>
<gene>
    <name evidence="6" type="ORF">O9G_004987</name>
</gene>
<dbReference type="HOGENOM" id="CLU_858303_0_0_1"/>
<dbReference type="Proteomes" id="UP000030755">
    <property type="component" value="Unassembled WGS sequence"/>
</dbReference>